<evidence type="ECO:0000313" key="4">
    <source>
        <dbReference type="Proteomes" id="UP000199800"/>
    </source>
</evidence>
<organism evidence="3 4">
    <name type="scientific">[Clostridium] polysaccharolyticum</name>
    <dbReference type="NCBI Taxonomy" id="29364"/>
    <lineage>
        <taxon>Bacteria</taxon>
        <taxon>Bacillati</taxon>
        <taxon>Bacillota</taxon>
        <taxon>Clostridia</taxon>
        <taxon>Lachnospirales</taxon>
        <taxon>Lachnospiraceae</taxon>
    </lineage>
</organism>
<dbReference type="InterPro" id="IPR047647">
    <property type="entry name" value="ISAs1_transpos"/>
</dbReference>
<gene>
    <name evidence="3" type="ORF">SAMN04487772_13618</name>
</gene>
<sequence>MMIGKTLLECLEGVEDPRADYNRRHNFLDIMAIAILSVISGADTWDDMENWGHAKKEWLERFLELPNGIPSHDTFNRVFSMIKPEQFHKVFIEWVEAVTEKIEGVVAIDGKTVRRSMDGSSGKRAIHVVSAWAVENGIVLGQCRTEEKSNEITAIPELLKQLELKGCIVTMDAMGTQTKIAETIISQEADYILQVKENQPRLYEDISLYFKEGVLPAEKKAMAKKGCYYKEYSGEHGRIEEREYYVEHDIEWMEQKKDWKGLQGIGMCHTKVEKGGETTESYSYATFSKKGMSAEEFGKGKRKHWKIENALHWGLDIAYREDESRARKGNSADA</sequence>
<evidence type="ECO:0000259" key="1">
    <source>
        <dbReference type="Pfam" id="PF01609"/>
    </source>
</evidence>
<dbReference type="PANTHER" id="PTHR30298">
    <property type="entry name" value="H REPEAT-ASSOCIATED PREDICTED TRANSPOSASE"/>
    <property type="match status" value="1"/>
</dbReference>
<feature type="domain" description="Transposase IS4-like" evidence="1">
    <location>
        <begin position="103"/>
        <end position="332"/>
    </location>
</feature>
<dbReference type="STRING" id="29364.SAMN04487772_13618"/>
<dbReference type="NCBIfam" id="NF033564">
    <property type="entry name" value="transpos_ISAs1"/>
    <property type="match status" value="1"/>
</dbReference>
<dbReference type="RefSeq" id="WP_177180807.1">
    <property type="nucleotide sequence ID" value="NZ_FOHN01000036.1"/>
</dbReference>
<name>A0A1I0FRN1_9FIRM</name>
<dbReference type="GO" id="GO:0006313">
    <property type="term" value="P:DNA transposition"/>
    <property type="evidence" value="ECO:0007669"/>
    <property type="project" value="InterPro"/>
</dbReference>
<dbReference type="InterPro" id="IPR002559">
    <property type="entry name" value="Transposase_11"/>
</dbReference>
<dbReference type="Proteomes" id="UP000199800">
    <property type="component" value="Unassembled WGS sequence"/>
</dbReference>
<dbReference type="PANTHER" id="PTHR30298:SF0">
    <property type="entry name" value="PROTEIN YBFL-RELATED"/>
    <property type="match status" value="1"/>
</dbReference>
<evidence type="ECO:0000259" key="2">
    <source>
        <dbReference type="Pfam" id="PF13808"/>
    </source>
</evidence>
<dbReference type="GO" id="GO:0004803">
    <property type="term" value="F:transposase activity"/>
    <property type="evidence" value="ECO:0007669"/>
    <property type="project" value="InterPro"/>
</dbReference>
<feature type="domain" description="H repeat-associated protein N-terminal" evidence="2">
    <location>
        <begin position="8"/>
        <end position="95"/>
    </location>
</feature>
<accession>A0A1I0FRN1</accession>
<protein>
    <submittedName>
        <fullName evidence="3">Predicted transposase YbfD/YdcC associated with H repeats</fullName>
    </submittedName>
</protein>
<dbReference type="Pfam" id="PF01609">
    <property type="entry name" value="DDE_Tnp_1"/>
    <property type="match status" value="1"/>
</dbReference>
<dbReference type="InterPro" id="IPR051698">
    <property type="entry name" value="Transposase_11-like"/>
</dbReference>
<dbReference type="EMBL" id="FOHN01000036">
    <property type="protein sequence ID" value="SET60850.1"/>
    <property type="molecule type" value="Genomic_DNA"/>
</dbReference>
<dbReference type="InterPro" id="IPR032806">
    <property type="entry name" value="YbfD_N"/>
</dbReference>
<proteinExistence type="predicted"/>
<reference evidence="3 4" key="1">
    <citation type="submission" date="2016-10" db="EMBL/GenBank/DDBJ databases">
        <authorList>
            <person name="de Groot N.N."/>
        </authorList>
    </citation>
    <scope>NUCLEOTIDE SEQUENCE [LARGE SCALE GENOMIC DNA]</scope>
    <source>
        <strain evidence="3 4">DSM 1801</strain>
    </source>
</reference>
<dbReference type="GO" id="GO:0003677">
    <property type="term" value="F:DNA binding"/>
    <property type="evidence" value="ECO:0007669"/>
    <property type="project" value="InterPro"/>
</dbReference>
<dbReference type="AlphaFoldDB" id="A0A1I0FRN1"/>
<keyword evidence="4" id="KW-1185">Reference proteome</keyword>
<evidence type="ECO:0000313" key="3">
    <source>
        <dbReference type="EMBL" id="SET60850.1"/>
    </source>
</evidence>
<dbReference type="Pfam" id="PF13808">
    <property type="entry name" value="DDE_Tnp_1_assoc"/>
    <property type="match status" value="1"/>
</dbReference>